<gene>
    <name evidence="4" type="ORF">BST25_12560</name>
</gene>
<dbReference type="Proteomes" id="UP000192566">
    <property type="component" value="Unassembled WGS sequence"/>
</dbReference>
<evidence type="ECO:0000256" key="2">
    <source>
        <dbReference type="SAM" id="SignalP"/>
    </source>
</evidence>
<dbReference type="EMBL" id="MVHR01000015">
    <property type="protein sequence ID" value="ORA73510.1"/>
    <property type="molecule type" value="Genomic_DNA"/>
</dbReference>
<dbReference type="Pfam" id="PF18914">
    <property type="entry name" value="DUF5666"/>
    <property type="match status" value="1"/>
</dbReference>
<evidence type="ECO:0000313" key="4">
    <source>
        <dbReference type="EMBL" id="ORA73510.1"/>
    </source>
</evidence>
<evidence type="ECO:0000259" key="3">
    <source>
        <dbReference type="Pfam" id="PF18914"/>
    </source>
</evidence>
<reference evidence="4 5" key="1">
    <citation type="submission" date="2017-02" db="EMBL/GenBank/DDBJ databases">
        <title>The new phylogeny of genus Mycobacterium.</title>
        <authorList>
            <person name="Tortoli E."/>
            <person name="Trovato A."/>
            <person name="Cirillo D.M."/>
        </authorList>
    </citation>
    <scope>NUCLEOTIDE SEQUENCE [LARGE SCALE GENOMIC DNA]</scope>
    <source>
        <strain evidence="4 5">DSM 44471</strain>
    </source>
</reference>
<feature type="chain" id="PRO_5038860970" description="DUF5666 domain-containing protein" evidence="2">
    <location>
        <begin position="28"/>
        <end position="254"/>
    </location>
</feature>
<dbReference type="STRING" id="53376.BST25_12560"/>
<feature type="domain" description="DUF5666" evidence="3">
    <location>
        <begin position="165"/>
        <end position="234"/>
    </location>
</feature>
<keyword evidence="2" id="KW-0732">Signal</keyword>
<dbReference type="AlphaFoldDB" id="A0A1X0DNS8"/>
<feature type="region of interest" description="Disordered" evidence="1">
    <location>
        <begin position="135"/>
        <end position="164"/>
    </location>
</feature>
<dbReference type="RefSeq" id="WP_179961693.1">
    <property type="nucleotide sequence ID" value="NZ_AP022615.1"/>
</dbReference>
<feature type="signal peptide" evidence="2">
    <location>
        <begin position="1"/>
        <end position="27"/>
    </location>
</feature>
<name>A0A1X0DNS8_MYCHE</name>
<comment type="caution">
    <text evidence="4">The sequence shown here is derived from an EMBL/GenBank/DDBJ whole genome shotgun (WGS) entry which is preliminary data.</text>
</comment>
<feature type="region of interest" description="Disordered" evidence="1">
    <location>
        <begin position="30"/>
        <end position="58"/>
    </location>
</feature>
<feature type="region of interest" description="Disordered" evidence="1">
    <location>
        <begin position="222"/>
        <end position="254"/>
    </location>
</feature>
<sequence>MSASSHAPRLTRFAVLTVIGAAALSLAACGSSTTSSPTSSPSSTTSTAPTTSPAPANGEARVSGLIASVSGNTIQVTQGENGNATVDFTPSTKVTEVTPAVLTDVATGSCVSVRPTKEEGGQPVTAATVRVRPAVDGKCPQGKGAGPGSGPGATTPAPAKRPPVQGAVASVAGNTITLTTTDASGKTSQTAVTVNDKTKYTKQAPATGQAIVAGKCLAARGTKDPSGTLQATTVDLRPANDGKCGGGKPAHRGG</sequence>
<evidence type="ECO:0000313" key="5">
    <source>
        <dbReference type="Proteomes" id="UP000192566"/>
    </source>
</evidence>
<dbReference type="InterPro" id="IPR043724">
    <property type="entry name" value="DUF5666"/>
</dbReference>
<accession>A0A1X0DNS8</accession>
<feature type="compositionally biased region" description="Low complexity" evidence="1">
    <location>
        <begin position="30"/>
        <end position="56"/>
    </location>
</feature>
<organism evidence="4 5">
    <name type="scientific">Mycobacterium heidelbergense</name>
    <dbReference type="NCBI Taxonomy" id="53376"/>
    <lineage>
        <taxon>Bacteria</taxon>
        <taxon>Bacillati</taxon>
        <taxon>Actinomycetota</taxon>
        <taxon>Actinomycetes</taxon>
        <taxon>Mycobacteriales</taxon>
        <taxon>Mycobacteriaceae</taxon>
        <taxon>Mycobacterium</taxon>
        <taxon>Mycobacterium simiae complex</taxon>
    </lineage>
</organism>
<keyword evidence="5" id="KW-1185">Reference proteome</keyword>
<evidence type="ECO:0000256" key="1">
    <source>
        <dbReference type="SAM" id="MobiDB-lite"/>
    </source>
</evidence>
<proteinExistence type="predicted"/>
<protein>
    <recommendedName>
        <fullName evidence="3">DUF5666 domain-containing protein</fullName>
    </recommendedName>
</protein>